<dbReference type="Gene3D" id="3.20.20.370">
    <property type="entry name" value="Glycoside hydrolase/deacetylase"/>
    <property type="match status" value="1"/>
</dbReference>
<feature type="domain" description="NodB homology" evidence="5">
    <location>
        <begin position="38"/>
        <end position="257"/>
    </location>
</feature>
<dbReference type="InterPro" id="IPR011330">
    <property type="entry name" value="Glyco_hydro/deAcase_b/a-brl"/>
</dbReference>
<accession>A0A4U0QTY4</accession>
<evidence type="ECO:0000256" key="4">
    <source>
        <dbReference type="ARBA" id="ARBA00032976"/>
    </source>
</evidence>
<evidence type="ECO:0000256" key="1">
    <source>
        <dbReference type="ARBA" id="ARBA00003236"/>
    </source>
</evidence>
<comment type="similarity">
    <text evidence="2">Belongs to the polysaccharide deacetylase family.</text>
</comment>
<dbReference type="InterPro" id="IPR002509">
    <property type="entry name" value="NODB_dom"/>
</dbReference>
<dbReference type="GO" id="GO:0016810">
    <property type="term" value="F:hydrolase activity, acting on carbon-nitrogen (but not peptide) bonds"/>
    <property type="evidence" value="ECO:0007669"/>
    <property type="project" value="InterPro"/>
</dbReference>
<dbReference type="Pfam" id="PF01522">
    <property type="entry name" value="Polysacc_deac_1"/>
    <property type="match status" value="1"/>
</dbReference>
<dbReference type="GO" id="GO:0005975">
    <property type="term" value="P:carbohydrate metabolic process"/>
    <property type="evidence" value="ECO:0007669"/>
    <property type="project" value="InterPro"/>
</dbReference>
<evidence type="ECO:0000259" key="5">
    <source>
        <dbReference type="PROSITE" id="PS51677"/>
    </source>
</evidence>
<dbReference type="PANTHER" id="PTHR47561:SF1">
    <property type="entry name" value="POLYSACCHARIDE DEACETYLASE FAMILY PROTEIN (AFU_ORTHOLOGUE AFUA_6G05030)"/>
    <property type="match status" value="1"/>
</dbReference>
<evidence type="ECO:0000256" key="3">
    <source>
        <dbReference type="ARBA" id="ARBA00020071"/>
    </source>
</evidence>
<dbReference type="RefSeq" id="WP_136855990.1">
    <property type="nucleotide sequence ID" value="NZ_SUNH01000008.1"/>
</dbReference>
<dbReference type="Proteomes" id="UP000306223">
    <property type="component" value="Unassembled WGS sequence"/>
</dbReference>
<sequence length="291" mass="32424">MDRPLYIWPQGKRSAACFSVDVDAEAPYLWANRTGLPQALGQLEQRRFGPREGIWRILDLLDRIGIKGSFYIPSVVAELHPELLPALCDRGHEIGLHGHLHELVSETTDDRFEAALDRSLRVFHAQTGIVPTGFRSPAWEMTPAMLAALRDRGLRYDSSLMGYDHPYQIGGLVQVPVQWQIDDAIYFKFQGGGADRWPPETARAVEAGWRDEFQAGRGFGQLFMITVHPWISGRAQRVAMLERLLADIAAQDDVWFATAGQIADWHLSANEGRFMAEPGLGHLAAALEAGA</sequence>
<organism evidence="6 7">
    <name type="scientific">Paracoccus hibiscisoli</name>
    <dbReference type="NCBI Taxonomy" id="2023261"/>
    <lineage>
        <taxon>Bacteria</taxon>
        <taxon>Pseudomonadati</taxon>
        <taxon>Pseudomonadota</taxon>
        <taxon>Alphaproteobacteria</taxon>
        <taxon>Rhodobacterales</taxon>
        <taxon>Paracoccaceae</taxon>
        <taxon>Paracoccus</taxon>
    </lineage>
</organism>
<dbReference type="OrthoDB" id="9784220at2"/>
<dbReference type="EMBL" id="SUNH01000008">
    <property type="protein sequence ID" value="TJZ85553.1"/>
    <property type="molecule type" value="Genomic_DNA"/>
</dbReference>
<evidence type="ECO:0000313" key="7">
    <source>
        <dbReference type="Proteomes" id="UP000306223"/>
    </source>
</evidence>
<dbReference type="InterPro" id="IPR037950">
    <property type="entry name" value="PgdA-like"/>
</dbReference>
<protein>
    <recommendedName>
        <fullName evidence="3">Chitooligosaccharide deacetylase</fullName>
    </recommendedName>
    <alternativeName>
        <fullName evidence="4">Nodulation protein B</fullName>
    </alternativeName>
</protein>
<name>A0A4U0QTY4_9RHOB</name>
<gene>
    <name evidence="6" type="ORF">FA740_06600</name>
</gene>
<reference evidence="6 7" key="1">
    <citation type="submission" date="2019-04" db="EMBL/GenBank/DDBJ databases">
        <authorList>
            <person name="Li J."/>
        </authorList>
    </citation>
    <scope>NUCLEOTIDE SEQUENCE [LARGE SCALE GENOMIC DNA]</scope>
    <source>
        <strain evidence="6 7">CCTCC AB2016182</strain>
    </source>
</reference>
<comment type="caution">
    <text evidence="6">The sequence shown here is derived from an EMBL/GenBank/DDBJ whole genome shotgun (WGS) entry which is preliminary data.</text>
</comment>
<proteinExistence type="inferred from homology"/>
<dbReference type="SUPFAM" id="SSF88713">
    <property type="entry name" value="Glycoside hydrolase/deacetylase"/>
    <property type="match status" value="1"/>
</dbReference>
<evidence type="ECO:0000256" key="2">
    <source>
        <dbReference type="ARBA" id="ARBA00010973"/>
    </source>
</evidence>
<dbReference type="PROSITE" id="PS51677">
    <property type="entry name" value="NODB"/>
    <property type="match status" value="1"/>
</dbReference>
<dbReference type="AlphaFoldDB" id="A0A4U0QTY4"/>
<dbReference type="CDD" id="cd10938">
    <property type="entry name" value="CE4_HpPgdA_like"/>
    <property type="match status" value="1"/>
</dbReference>
<dbReference type="PANTHER" id="PTHR47561">
    <property type="entry name" value="POLYSACCHARIDE DEACETYLASE FAMILY PROTEIN (AFU_ORTHOLOGUE AFUA_6G05030)"/>
    <property type="match status" value="1"/>
</dbReference>
<comment type="function">
    <text evidence="1">Is involved in generating a small heat-stable compound (Nod), an acylated oligomer of N-acetylglucosamine, that stimulates mitosis in various plant protoplasts.</text>
</comment>
<evidence type="ECO:0000313" key="6">
    <source>
        <dbReference type="EMBL" id="TJZ85553.1"/>
    </source>
</evidence>
<keyword evidence="7" id="KW-1185">Reference proteome</keyword>